<dbReference type="Gene3D" id="3.30.300.210">
    <property type="entry name" value="Nutrient germinant receptor protein C, domain 3"/>
    <property type="match status" value="1"/>
</dbReference>
<dbReference type="Pfam" id="PF05504">
    <property type="entry name" value="Spore_GerAC"/>
    <property type="match status" value="1"/>
</dbReference>
<dbReference type="Gene3D" id="6.20.190.10">
    <property type="entry name" value="Nutrient germinant receptor protein C, domain 1"/>
    <property type="match status" value="1"/>
</dbReference>
<evidence type="ECO:0000256" key="4">
    <source>
        <dbReference type="ARBA" id="ARBA00022729"/>
    </source>
</evidence>
<keyword evidence="3" id="KW-0309">Germination</keyword>
<gene>
    <name evidence="10" type="ORF">NC797_09045</name>
</gene>
<organism evidence="10 11">
    <name type="scientific">Terrihalobacillus insolitus</name>
    <dbReference type="NCBI Taxonomy" id="2950438"/>
    <lineage>
        <taxon>Bacteria</taxon>
        <taxon>Bacillati</taxon>
        <taxon>Bacillota</taxon>
        <taxon>Bacilli</taxon>
        <taxon>Bacillales</taxon>
        <taxon>Bacillaceae</taxon>
        <taxon>Terrihalobacillus</taxon>
    </lineage>
</organism>
<comment type="subcellular location">
    <subcellularLocation>
        <location evidence="1">Membrane</location>
        <topology evidence="1">Lipid-anchor</topology>
    </subcellularLocation>
</comment>
<evidence type="ECO:0000313" key="10">
    <source>
        <dbReference type="EMBL" id="MDC3424655.1"/>
    </source>
</evidence>
<dbReference type="Pfam" id="PF25198">
    <property type="entry name" value="Spore_GerAC_N"/>
    <property type="match status" value="1"/>
</dbReference>
<keyword evidence="4" id="KW-0732">Signal</keyword>
<proteinExistence type="inferred from homology"/>
<keyword evidence="7" id="KW-0449">Lipoprotein</keyword>
<feature type="domain" description="Spore germination GerAC-like C-terminal" evidence="8">
    <location>
        <begin position="193"/>
        <end position="363"/>
    </location>
</feature>
<keyword evidence="11" id="KW-1185">Reference proteome</keyword>
<dbReference type="InterPro" id="IPR008844">
    <property type="entry name" value="Spore_GerAC-like"/>
</dbReference>
<sequence>MEIEQRGFVVGVAIDLAEEQSGGASDGDQQIELTLQLANPRGLGSTTTGGGQQKAFLNISGTGSSIFEINRDMAKQTSRTPFYEHLKVIIVSKELAQKPGLFSKTMDTFIRDPEMRRSVKVLVAEGKSKNFLNMESEQEKLPSLKIESIIKNTRKNASIIEPVRIGKVHQLLLNRNSYVLPTISLVNNKLKDEGVAVLHGKSNVLVGTLNKTETKGLNFIKGETSSGVFHVNVDGDSVIYEIVNAKSKIQCEAKSKDDLKFTVSIEMEGNIAEDYGSKDDLIDERYLKKVESKIEQEIKNIAQQTIDKVQKELKVDVLGFDRRLRRTDYDLWEQVRKNWDRGDNYFAKSDVNVEANAIVRITGVADQTKSGIIE</sequence>
<dbReference type="PANTHER" id="PTHR35789:SF1">
    <property type="entry name" value="SPORE GERMINATION PROTEIN B3"/>
    <property type="match status" value="1"/>
</dbReference>
<keyword evidence="5" id="KW-0472">Membrane</keyword>
<evidence type="ECO:0000256" key="1">
    <source>
        <dbReference type="ARBA" id="ARBA00004635"/>
    </source>
</evidence>
<dbReference type="NCBIfam" id="TIGR02887">
    <property type="entry name" value="spore_ger_x_C"/>
    <property type="match status" value="1"/>
</dbReference>
<evidence type="ECO:0000256" key="2">
    <source>
        <dbReference type="ARBA" id="ARBA00007886"/>
    </source>
</evidence>
<protein>
    <submittedName>
        <fullName evidence="10">Ger(X)C family spore germination protein</fullName>
    </submittedName>
</protein>
<comment type="caution">
    <text evidence="10">The sequence shown here is derived from an EMBL/GenBank/DDBJ whole genome shotgun (WGS) entry which is preliminary data.</text>
</comment>
<reference evidence="10" key="1">
    <citation type="submission" date="2022-06" db="EMBL/GenBank/DDBJ databases">
        <title>Aquibacillus sp. a new bacterium isolated from soil saline samples.</title>
        <authorList>
            <person name="Galisteo C."/>
            <person name="De La Haba R."/>
            <person name="Sanchez-Porro C."/>
            <person name="Ventosa A."/>
        </authorList>
    </citation>
    <scope>NUCLEOTIDE SEQUENCE</scope>
    <source>
        <strain evidence="10">3ASR75-11</strain>
    </source>
</reference>
<dbReference type="InterPro" id="IPR038501">
    <property type="entry name" value="Spore_GerAC_C_sf"/>
</dbReference>
<keyword evidence="6" id="KW-0564">Palmitate</keyword>
<dbReference type="AlphaFoldDB" id="A0A9X3WRY7"/>
<evidence type="ECO:0000313" key="11">
    <source>
        <dbReference type="Proteomes" id="UP001145050"/>
    </source>
</evidence>
<feature type="domain" description="Spore germination protein N-terminal" evidence="9">
    <location>
        <begin position="2"/>
        <end position="184"/>
    </location>
</feature>
<dbReference type="InterPro" id="IPR057336">
    <property type="entry name" value="GerAC_N"/>
</dbReference>
<evidence type="ECO:0000256" key="6">
    <source>
        <dbReference type="ARBA" id="ARBA00023139"/>
    </source>
</evidence>
<accession>A0A9X3WRY7</accession>
<name>A0A9X3WRY7_9BACI</name>
<dbReference type="GO" id="GO:0009847">
    <property type="term" value="P:spore germination"/>
    <property type="evidence" value="ECO:0007669"/>
    <property type="project" value="InterPro"/>
</dbReference>
<dbReference type="InterPro" id="IPR046953">
    <property type="entry name" value="Spore_GerAC-like_C"/>
</dbReference>
<dbReference type="PANTHER" id="PTHR35789">
    <property type="entry name" value="SPORE GERMINATION PROTEIN B3"/>
    <property type="match status" value="1"/>
</dbReference>
<evidence type="ECO:0000259" key="9">
    <source>
        <dbReference type="Pfam" id="PF25198"/>
    </source>
</evidence>
<evidence type="ECO:0000259" key="8">
    <source>
        <dbReference type="Pfam" id="PF05504"/>
    </source>
</evidence>
<dbReference type="EMBL" id="JAMQKB010000007">
    <property type="protein sequence ID" value="MDC3424655.1"/>
    <property type="molecule type" value="Genomic_DNA"/>
</dbReference>
<evidence type="ECO:0000256" key="5">
    <source>
        <dbReference type="ARBA" id="ARBA00023136"/>
    </source>
</evidence>
<evidence type="ECO:0000256" key="7">
    <source>
        <dbReference type="ARBA" id="ARBA00023288"/>
    </source>
</evidence>
<comment type="similarity">
    <text evidence="2">Belongs to the GerABKC lipoprotein family.</text>
</comment>
<dbReference type="GO" id="GO:0016020">
    <property type="term" value="C:membrane"/>
    <property type="evidence" value="ECO:0007669"/>
    <property type="project" value="UniProtKB-SubCell"/>
</dbReference>
<evidence type="ECO:0000256" key="3">
    <source>
        <dbReference type="ARBA" id="ARBA00022544"/>
    </source>
</evidence>
<dbReference type="Proteomes" id="UP001145050">
    <property type="component" value="Unassembled WGS sequence"/>
</dbReference>